<gene>
    <name evidence="2" type="ORF">M9458_016835</name>
</gene>
<name>A0ABD0QWP6_CIRMR</name>
<evidence type="ECO:0000313" key="2">
    <source>
        <dbReference type="EMBL" id="KAL0189736.1"/>
    </source>
</evidence>
<protein>
    <recommendedName>
        <fullName evidence="1">Serine/threonine-protein kinase D1-3-like ubiquitin-like domain-containing protein</fullName>
    </recommendedName>
</protein>
<dbReference type="EMBL" id="JAMKFB020000007">
    <property type="protein sequence ID" value="KAL0189736.1"/>
    <property type="molecule type" value="Genomic_DNA"/>
</dbReference>
<dbReference type="AlphaFoldDB" id="A0ABD0QWP6"/>
<proteinExistence type="predicted"/>
<sequence length="50" mass="5632">MFKAPECSVVGLGEKLLLFRHEPNTEQILQKLTEKHDIRDGDLLEVVLAG</sequence>
<accession>A0ABD0QWP6</accession>
<comment type="caution">
    <text evidence="2">The sequence shown here is derived from an EMBL/GenBank/DDBJ whole genome shotgun (WGS) entry which is preliminary data.</text>
</comment>
<reference evidence="2 3" key="1">
    <citation type="submission" date="2024-05" db="EMBL/GenBank/DDBJ databases">
        <title>Genome sequencing and assembly of Indian major carp, Cirrhinus mrigala (Hamilton, 1822).</title>
        <authorList>
            <person name="Mohindra V."/>
            <person name="Chowdhury L.M."/>
            <person name="Lal K."/>
            <person name="Jena J.K."/>
        </authorList>
    </citation>
    <scope>NUCLEOTIDE SEQUENCE [LARGE SCALE GENOMIC DNA]</scope>
    <source>
        <strain evidence="2">CM1030</strain>
        <tissue evidence="2">Blood</tissue>
    </source>
</reference>
<dbReference type="Proteomes" id="UP001529510">
    <property type="component" value="Unassembled WGS sequence"/>
</dbReference>
<feature type="non-terminal residue" evidence="2">
    <location>
        <position position="50"/>
    </location>
</feature>
<evidence type="ECO:0000259" key="1">
    <source>
        <dbReference type="Pfam" id="PF25525"/>
    </source>
</evidence>
<keyword evidence="3" id="KW-1185">Reference proteome</keyword>
<evidence type="ECO:0000313" key="3">
    <source>
        <dbReference type="Proteomes" id="UP001529510"/>
    </source>
</evidence>
<dbReference type="Pfam" id="PF25525">
    <property type="entry name" value="Ubiquitin_PRKD1_N"/>
    <property type="match status" value="1"/>
</dbReference>
<dbReference type="InterPro" id="IPR057764">
    <property type="entry name" value="Ubiquitin_PRKD1-3_N"/>
</dbReference>
<feature type="domain" description="Serine/threonine-protein kinase D1-3-like ubiquitin-like" evidence="1">
    <location>
        <begin position="3"/>
        <end position="49"/>
    </location>
</feature>
<organism evidence="2 3">
    <name type="scientific">Cirrhinus mrigala</name>
    <name type="common">Mrigala</name>
    <dbReference type="NCBI Taxonomy" id="683832"/>
    <lineage>
        <taxon>Eukaryota</taxon>
        <taxon>Metazoa</taxon>
        <taxon>Chordata</taxon>
        <taxon>Craniata</taxon>
        <taxon>Vertebrata</taxon>
        <taxon>Euteleostomi</taxon>
        <taxon>Actinopterygii</taxon>
        <taxon>Neopterygii</taxon>
        <taxon>Teleostei</taxon>
        <taxon>Ostariophysi</taxon>
        <taxon>Cypriniformes</taxon>
        <taxon>Cyprinidae</taxon>
        <taxon>Labeoninae</taxon>
        <taxon>Labeonini</taxon>
        <taxon>Cirrhinus</taxon>
    </lineage>
</organism>